<organism evidence="2 3">
    <name type="scientific">Bacteroides reticulotermitis</name>
    <dbReference type="NCBI Taxonomy" id="1133319"/>
    <lineage>
        <taxon>Bacteria</taxon>
        <taxon>Pseudomonadati</taxon>
        <taxon>Bacteroidota</taxon>
        <taxon>Bacteroidia</taxon>
        <taxon>Bacteroidales</taxon>
        <taxon>Bacteroidaceae</taxon>
        <taxon>Bacteroides</taxon>
    </lineage>
</organism>
<protein>
    <recommendedName>
        <fullName evidence="4">DUF3987 domain-containing protein</fullName>
    </recommendedName>
</protein>
<proteinExistence type="predicted"/>
<evidence type="ECO:0000313" key="3">
    <source>
        <dbReference type="Proteomes" id="UP000560658"/>
    </source>
</evidence>
<accession>A0A840CYA1</accession>
<feature type="compositionally biased region" description="Polar residues" evidence="1">
    <location>
        <begin position="142"/>
        <end position="152"/>
    </location>
</feature>
<dbReference type="Proteomes" id="UP000560658">
    <property type="component" value="Unassembled WGS sequence"/>
</dbReference>
<evidence type="ECO:0008006" key="4">
    <source>
        <dbReference type="Google" id="ProtNLM"/>
    </source>
</evidence>
<reference evidence="2" key="1">
    <citation type="submission" date="2020-08" db="EMBL/GenBank/DDBJ databases">
        <title>Genomic Encyclopedia of Type Strains, Phase IV (KMG-IV): sequencing the most valuable type-strain genomes for metagenomic binning, comparative biology and taxonomic classification.</title>
        <authorList>
            <person name="Goeker M."/>
        </authorList>
    </citation>
    <scope>NUCLEOTIDE SEQUENCE [LARGE SCALE GENOMIC DNA]</scope>
    <source>
        <strain evidence="2">DSM 105720</strain>
    </source>
</reference>
<evidence type="ECO:0000256" key="1">
    <source>
        <dbReference type="SAM" id="MobiDB-lite"/>
    </source>
</evidence>
<gene>
    <name evidence="2" type="ORF">GGR06_001341</name>
</gene>
<keyword evidence="3" id="KW-1185">Reference proteome</keyword>
<feature type="region of interest" description="Disordered" evidence="1">
    <location>
        <begin position="142"/>
        <end position="170"/>
    </location>
</feature>
<dbReference type="InterPro" id="IPR025048">
    <property type="entry name" value="DUF3987"/>
</dbReference>
<name>A0A840CYA1_9BACE</name>
<dbReference type="EMBL" id="JACIER010000004">
    <property type="protein sequence ID" value="MBB4043559.1"/>
    <property type="molecule type" value="Genomic_DNA"/>
</dbReference>
<dbReference type="AlphaFoldDB" id="A0A840CYA1"/>
<comment type="caution">
    <text evidence="2">The sequence shown here is derived from an EMBL/GenBank/DDBJ whole genome shotgun (WGS) entry which is preliminary data.</text>
</comment>
<sequence length="480" mass="55478">MTQHPSASQMDKWTNGHYDHIEKETDAEESYWQGEELRKSTPIFPDDLYINLPDLLNDCMLEECTSRERDISFLSNLTALSAVLPYTFGIYNHKKYSPHLYCVVIAPAGSGKSIAQTGRYLIEDIHSQILANSDLQQQNYKSAHNAWQSQASHKNKTEEDQPEEPQTPPFKMLIIPATTSYTRMQIQMQDNGSQGSIIFDTEAQTLSNANHLDCGNFDNIICKCFEHENIDSSYKTNGMRPIYIRHPMLALFLTGTPGQLNGLLENTENGMASRIIYYTFREMPFWKEMGDNLISFEEHFKLLAQRVTQLYNFCLNHPAMFHFSNKQWNRLNKLFAKLLTDVSLENNDDLQAVIKRYAFLVMRISMIQTRIRQFENNDISPDIYCSDVDFERSLQLVLCCYEHSRLLLSSMPSGTTKPLINPDINRNFFNELPECFTREDANQIGAKYNFNPRKISRLLNTYTGLKIKKLTHGVYQKLAD</sequence>
<evidence type="ECO:0000313" key="2">
    <source>
        <dbReference type="EMBL" id="MBB4043559.1"/>
    </source>
</evidence>
<dbReference type="Pfam" id="PF13148">
    <property type="entry name" value="DUF3987"/>
    <property type="match status" value="1"/>
</dbReference>